<keyword evidence="1" id="KW-1133">Transmembrane helix</keyword>
<dbReference type="RefSeq" id="WP_129132240.1">
    <property type="nucleotide sequence ID" value="NZ_SDHW01000006.1"/>
</dbReference>
<proteinExistence type="predicted"/>
<dbReference type="Proteomes" id="UP000290204">
    <property type="component" value="Unassembled WGS sequence"/>
</dbReference>
<feature type="domain" description="Protein FecR C-terminal" evidence="3">
    <location>
        <begin position="317"/>
        <end position="383"/>
    </location>
</feature>
<keyword evidence="1" id="KW-0812">Transmembrane</keyword>
<comment type="caution">
    <text evidence="4">The sequence shown here is derived from an EMBL/GenBank/DDBJ whole genome shotgun (WGS) entry which is preliminary data.</text>
</comment>
<gene>
    <name evidence="4" type="ORF">ESA94_17535</name>
</gene>
<evidence type="ECO:0000313" key="4">
    <source>
        <dbReference type="EMBL" id="RXK58439.1"/>
    </source>
</evidence>
<dbReference type="InterPro" id="IPR006860">
    <property type="entry name" value="FecR"/>
</dbReference>
<feature type="transmembrane region" description="Helical" evidence="1">
    <location>
        <begin position="82"/>
        <end position="100"/>
    </location>
</feature>
<evidence type="ECO:0000313" key="5">
    <source>
        <dbReference type="Proteomes" id="UP000290204"/>
    </source>
</evidence>
<evidence type="ECO:0000259" key="2">
    <source>
        <dbReference type="Pfam" id="PF04773"/>
    </source>
</evidence>
<keyword evidence="1" id="KW-0472">Membrane</keyword>
<accession>A0A4Q1CF79</accession>
<evidence type="ECO:0000259" key="3">
    <source>
        <dbReference type="Pfam" id="PF16344"/>
    </source>
</evidence>
<sequence length="385" mass="42852">MNLKAANDLLQRYLNNECTAEEKKLVEDWYGHLLETGDLQLSAEEKLVVKQRMEKNILQQISGSESDAGGKVYKAQFNWRKVWWAAAIVVALLSAGLFVLTDRTETKTELAQNNIEADVQAPESNRAVITLANGQRVYIDSAINRQLLLPGNMKLVKLPSGEIAYELDETAAGSNISYNTVSNPRGSKVLSMMLADGTKFWLNAGSSLTYPVVFTGDVRKVEITGEAYFEVAHNDKLPFVVAKGETEIKVLGTHFNVNAYHDEKELKVTLLEGAVQVQNGKEALLLKPGQQAEVETGIKLVDGVDIELVMAWKNGMFAFHDASVQEVMRQLARWYDVSVRYEGTIPVHSFRGKIQRDNNLSVVLQILAEANIHYKINGNEIVVTK</sequence>
<dbReference type="PANTHER" id="PTHR30273">
    <property type="entry name" value="PERIPLASMIC SIGNAL SENSOR AND SIGMA FACTOR ACTIVATOR FECR-RELATED"/>
    <property type="match status" value="1"/>
</dbReference>
<dbReference type="Gene3D" id="3.55.50.30">
    <property type="match status" value="1"/>
</dbReference>
<dbReference type="Gene3D" id="2.60.120.1440">
    <property type="match status" value="1"/>
</dbReference>
<dbReference type="PANTHER" id="PTHR30273:SF2">
    <property type="entry name" value="PROTEIN FECR"/>
    <property type="match status" value="1"/>
</dbReference>
<dbReference type="InterPro" id="IPR012373">
    <property type="entry name" value="Ferrdict_sens_TM"/>
</dbReference>
<reference evidence="4 5" key="1">
    <citation type="submission" date="2019-01" db="EMBL/GenBank/DDBJ databases">
        <title>Lacibacter sp. strain TTM-7.</title>
        <authorList>
            <person name="Chen W.-M."/>
        </authorList>
    </citation>
    <scope>NUCLEOTIDE SEQUENCE [LARGE SCALE GENOMIC DNA]</scope>
    <source>
        <strain evidence="4 5">TTM-7</strain>
    </source>
</reference>
<protein>
    <submittedName>
        <fullName evidence="4">DUF4974 domain-containing protein</fullName>
    </submittedName>
</protein>
<organism evidence="4 5">
    <name type="scientific">Lacibacter luteus</name>
    <dbReference type="NCBI Taxonomy" id="2508719"/>
    <lineage>
        <taxon>Bacteria</taxon>
        <taxon>Pseudomonadati</taxon>
        <taxon>Bacteroidota</taxon>
        <taxon>Chitinophagia</taxon>
        <taxon>Chitinophagales</taxon>
        <taxon>Chitinophagaceae</taxon>
        <taxon>Lacibacter</taxon>
    </lineage>
</organism>
<keyword evidence="5" id="KW-1185">Reference proteome</keyword>
<dbReference type="EMBL" id="SDHW01000006">
    <property type="protein sequence ID" value="RXK58439.1"/>
    <property type="molecule type" value="Genomic_DNA"/>
</dbReference>
<dbReference type="GO" id="GO:0016989">
    <property type="term" value="F:sigma factor antagonist activity"/>
    <property type="evidence" value="ECO:0007669"/>
    <property type="project" value="TreeGrafter"/>
</dbReference>
<dbReference type="InterPro" id="IPR032508">
    <property type="entry name" value="FecR_C"/>
</dbReference>
<dbReference type="PIRSF" id="PIRSF018266">
    <property type="entry name" value="FecR"/>
    <property type="match status" value="1"/>
</dbReference>
<dbReference type="Pfam" id="PF04773">
    <property type="entry name" value="FecR"/>
    <property type="match status" value="1"/>
</dbReference>
<dbReference type="Pfam" id="PF16344">
    <property type="entry name" value="FecR_C"/>
    <property type="match status" value="1"/>
</dbReference>
<dbReference type="AlphaFoldDB" id="A0A4Q1CF79"/>
<evidence type="ECO:0000256" key="1">
    <source>
        <dbReference type="SAM" id="Phobius"/>
    </source>
</evidence>
<feature type="domain" description="FecR protein" evidence="2">
    <location>
        <begin position="190"/>
        <end position="276"/>
    </location>
</feature>
<name>A0A4Q1CF79_9BACT</name>
<dbReference type="OrthoDB" id="629393at2"/>